<evidence type="ECO:0000256" key="1">
    <source>
        <dbReference type="SAM" id="MobiDB-lite"/>
    </source>
</evidence>
<evidence type="ECO:0000313" key="2">
    <source>
        <dbReference type="EMBL" id="SPC87741.1"/>
    </source>
</evidence>
<accession>A0A2N9FLG7</accession>
<proteinExistence type="predicted"/>
<sequence length="68" mass="7646">MDRRLRTSRSAADRWAPWNRRSASARERPRGAEGGSGWGDSGTSRSAADRWAPWRSAIGECERETKRG</sequence>
<dbReference type="AlphaFoldDB" id="A0A2N9FLG7"/>
<protein>
    <submittedName>
        <fullName evidence="2">Uncharacterized protein</fullName>
    </submittedName>
</protein>
<name>A0A2N9FLG7_FAGSY</name>
<gene>
    <name evidence="2" type="ORF">FSB_LOCUS15623</name>
</gene>
<feature type="region of interest" description="Disordered" evidence="1">
    <location>
        <begin position="1"/>
        <end position="68"/>
    </location>
</feature>
<dbReference type="EMBL" id="OIVN01000943">
    <property type="protein sequence ID" value="SPC87741.1"/>
    <property type="molecule type" value="Genomic_DNA"/>
</dbReference>
<reference evidence="2" key="1">
    <citation type="submission" date="2018-02" db="EMBL/GenBank/DDBJ databases">
        <authorList>
            <person name="Cohen D.B."/>
            <person name="Kent A.D."/>
        </authorList>
    </citation>
    <scope>NUCLEOTIDE SEQUENCE</scope>
</reference>
<organism evidence="2">
    <name type="scientific">Fagus sylvatica</name>
    <name type="common">Beechnut</name>
    <dbReference type="NCBI Taxonomy" id="28930"/>
    <lineage>
        <taxon>Eukaryota</taxon>
        <taxon>Viridiplantae</taxon>
        <taxon>Streptophyta</taxon>
        <taxon>Embryophyta</taxon>
        <taxon>Tracheophyta</taxon>
        <taxon>Spermatophyta</taxon>
        <taxon>Magnoliopsida</taxon>
        <taxon>eudicotyledons</taxon>
        <taxon>Gunneridae</taxon>
        <taxon>Pentapetalae</taxon>
        <taxon>rosids</taxon>
        <taxon>fabids</taxon>
        <taxon>Fagales</taxon>
        <taxon>Fagaceae</taxon>
        <taxon>Fagus</taxon>
    </lineage>
</organism>